<proteinExistence type="predicted"/>
<reference evidence="1" key="2">
    <citation type="submission" date="2023-05" db="EMBL/GenBank/DDBJ databases">
        <authorList>
            <person name="Fouks B."/>
        </authorList>
    </citation>
    <scope>NUCLEOTIDE SEQUENCE</scope>
    <source>
        <strain evidence="1">Stay&amp;Tobe</strain>
        <tissue evidence="1">Testes</tissue>
    </source>
</reference>
<dbReference type="Proteomes" id="UP001233999">
    <property type="component" value="Unassembled WGS sequence"/>
</dbReference>
<feature type="non-terminal residue" evidence="1">
    <location>
        <position position="1"/>
    </location>
</feature>
<keyword evidence="2" id="KW-1185">Reference proteome</keyword>
<evidence type="ECO:0000313" key="1">
    <source>
        <dbReference type="EMBL" id="KAJ9581300.1"/>
    </source>
</evidence>
<protein>
    <submittedName>
        <fullName evidence="1">Uncharacterized protein</fullName>
    </submittedName>
</protein>
<feature type="non-terminal residue" evidence="1">
    <location>
        <position position="80"/>
    </location>
</feature>
<gene>
    <name evidence="1" type="ORF">L9F63_023534</name>
</gene>
<dbReference type="EMBL" id="JASPKZ010007958">
    <property type="protein sequence ID" value="KAJ9581300.1"/>
    <property type="molecule type" value="Genomic_DNA"/>
</dbReference>
<name>A0AAD7ZIG1_DIPPU</name>
<organism evidence="1 2">
    <name type="scientific">Diploptera punctata</name>
    <name type="common">Pacific beetle cockroach</name>
    <dbReference type="NCBI Taxonomy" id="6984"/>
    <lineage>
        <taxon>Eukaryota</taxon>
        <taxon>Metazoa</taxon>
        <taxon>Ecdysozoa</taxon>
        <taxon>Arthropoda</taxon>
        <taxon>Hexapoda</taxon>
        <taxon>Insecta</taxon>
        <taxon>Pterygota</taxon>
        <taxon>Neoptera</taxon>
        <taxon>Polyneoptera</taxon>
        <taxon>Dictyoptera</taxon>
        <taxon>Blattodea</taxon>
        <taxon>Blaberoidea</taxon>
        <taxon>Blaberidae</taxon>
        <taxon>Diplopterinae</taxon>
        <taxon>Diploptera</taxon>
    </lineage>
</organism>
<accession>A0AAD7ZIG1</accession>
<evidence type="ECO:0000313" key="2">
    <source>
        <dbReference type="Proteomes" id="UP001233999"/>
    </source>
</evidence>
<comment type="caution">
    <text evidence="1">The sequence shown here is derived from an EMBL/GenBank/DDBJ whole genome shotgun (WGS) entry which is preliminary data.</text>
</comment>
<reference evidence="1" key="1">
    <citation type="journal article" date="2023" name="IScience">
        <title>Live-bearing cockroach genome reveals convergent evolutionary mechanisms linked to viviparity in insects and beyond.</title>
        <authorList>
            <person name="Fouks B."/>
            <person name="Harrison M.C."/>
            <person name="Mikhailova A.A."/>
            <person name="Marchal E."/>
            <person name="English S."/>
            <person name="Carruthers M."/>
            <person name="Jennings E.C."/>
            <person name="Chiamaka E.L."/>
            <person name="Frigard R.A."/>
            <person name="Pippel M."/>
            <person name="Attardo G.M."/>
            <person name="Benoit J.B."/>
            <person name="Bornberg-Bauer E."/>
            <person name="Tobe S.S."/>
        </authorList>
    </citation>
    <scope>NUCLEOTIDE SEQUENCE</scope>
    <source>
        <strain evidence="1">Stay&amp;Tobe</strain>
    </source>
</reference>
<dbReference type="AlphaFoldDB" id="A0AAD7ZIG1"/>
<sequence>INVMSDEDLQPFIVPARRYTRGWRDARTLGLLSIPSVLDEVVRKFSLAGAQGSQAWLREKGRMFICYITNKFSPHWGVET</sequence>